<reference evidence="10" key="1">
    <citation type="submission" date="2019-11" db="EMBL/GenBank/DDBJ databases">
        <title>The nuclear and mitochondrial genomes of Frieseomelitta varia - a highly eusocial stingless bee (Meliponini) with a permanently sterile worker caste.</title>
        <authorList>
            <person name="Freitas F.C.P."/>
            <person name="Lourenco A.P."/>
            <person name="Nunes F.M.F."/>
            <person name="Paschoal A.R."/>
            <person name="Abreu F.C.P."/>
            <person name="Barbin F.O."/>
            <person name="Bataglia L."/>
            <person name="Cardoso-Junior C.A.M."/>
            <person name="Cervoni M.S."/>
            <person name="Silva S.R."/>
            <person name="Dalarmi F."/>
            <person name="Del Lama M.A."/>
            <person name="Depintor T.S."/>
            <person name="Ferreira K.M."/>
            <person name="Goria P.S."/>
            <person name="Jaskot M.C."/>
            <person name="Lago D.C."/>
            <person name="Luna-Lucena D."/>
            <person name="Moda L.M."/>
            <person name="Nascimento L."/>
            <person name="Pedrino M."/>
            <person name="Rabico F.O."/>
            <person name="Sanches F.C."/>
            <person name="Santos D.E."/>
            <person name="Santos C.G."/>
            <person name="Vieira J."/>
            <person name="Lopes T.F."/>
            <person name="Barchuk A.R."/>
            <person name="Hartfelder K."/>
            <person name="Simoes Z.L.P."/>
            <person name="Bitondi M.M.G."/>
            <person name="Pinheiro D.G."/>
        </authorList>
    </citation>
    <scope>NUCLEOTIDE SEQUENCE</scope>
    <source>
        <strain evidence="10">USP_RPSP 00005682</strain>
        <tissue evidence="10">Whole individual</tissue>
    </source>
</reference>
<proteinExistence type="predicted"/>
<evidence type="ECO:0000313" key="10">
    <source>
        <dbReference type="EMBL" id="KAF3420753.1"/>
    </source>
</evidence>
<dbReference type="InterPro" id="IPR031424">
    <property type="entry name" value="QVR-like"/>
</dbReference>
<evidence type="ECO:0000256" key="5">
    <source>
        <dbReference type="ARBA" id="ARBA00022989"/>
    </source>
</evidence>
<keyword evidence="3" id="KW-0812">Transmembrane</keyword>
<dbReference type="GO" id="GO:0032222">
    <property type="term" value="P:regulation of synaptic transmission, cholinergic"/>
    <property type="evidence" value="ECO:0007669"/>
    <property type="project" value="InterPro"/>
</dbReference>
<dbReference type="CDD" id="cd23590">
    <property type="entry name" value="TFP_LU_ECD_Bou"/>
    <property type="match status" value="1"/>
</dbReference>
<comment type="subcellular location">
    <subcellularLocation>
        <location evidence="1">Membrane</location>
        <topology evidence="1">Lipid-anchor</topology>
        <topology evidence="1">GPI-anchor</topology>
    </subcellularLocation>
</comment>
<evidence type="ECO:0000256" key="2">
    <source>
        <dbReference type="ARBA" id="ARBA00022622"/>
    </source>
</evidence>
<feature type="chain" id="PRO_5032640285" description="Protein sleepless" evidence="9">
    <location>
        <begin position="31"/>
        <end position="220"/>
    </location>
</feature>
<keyword evidence="6" id="KW-0472">Membrane</keyword>
<keyword evidence="7" id="KW-0325">Glycoprotein</keyword>
<dbReference type="InterPro" id="IPR050975">
    <property type="entry name" value="Sleep_regulator"/>
</dbReference>
<dbReference type="GO" id="GO:0098552">
    <property type="term" value="C:side of membrane"/>
    <property type="evidence" value="ECO:0007669"/>
    <property type="project" value="UniProtKB-KW"/>
</dbReference>
<evidence type="ECO:0000256" key="7">
    <source>
        <dbReference type="ARBA" id="ARBA00023180"/>
    </source>
</evidence>
<dbReference type="GO" id="GO:0030431">
    <property type="term" value="P:sleep"/>
    <property type="evidence" value="ECO:0007669"/>
    <property type="project" value="InterPro"/>
</dbReference>
<organism evidence="10 11">
    <name type="scientific">Frieseomelitta varia</name>
    <dbReference type="NCBI Taxonomy" id="561572"/>
    <lineage>
        <taxon>Eukaryota</taxon>
        <taxon>Metazoa</taxon>
        <taxon>Ecdysozoa</taxon>
        <taxon>Arthropoda</taxon>
        <taxon>Hexapoda</taxon>
        <taxon>Insecta</taxon>
        <taxon>Pterygota</taxon>
        <taxon>Neoptera</taxon>
        <taxon>Endopterygota</taxon>
        <taxon>Hymenoptera</taxon>
        <taxon>Apocrita</taxon>
        <taxon>Aculeata</taxon>
        <taxon>Apoidea</taxon>
        <taxon>Anthophila</taxon>
        <taxon>Apidae</taxon>
        <taxon>Frieseomelitta</taxon>
    </lineage>
</organism>
<evidence type="ECO:0000256" key="1">
    <source>
        <dbReference type="ARBA" id="ARBA00004589"/>
    </source>
</evidence>
<evidence type="ECO:0000313" key="11">
    <source>
        <dbReference type="Proteomes" id="UP000655588"/>
    </source>
</evidence>
<dbReference type="EMBL" id="WNWW01000923">
    <property type="protein sequence ID" value="KAF3420753.1"/>
    <property type="molecule type" value="Genomic_DNA"/>
</dbReference>
<keyword evidence="11" id="KW-1185">Reference proteome</keyword>
<accession>A0A833S545</accession>
<gene>
    <name evidence="10" type="ORF">E2986_14164</name>
</gene>
<dbReference type="PANTHER" id="PTHR33562">
    <property type="entry name" value="ATILLA, ISOFORM B-RELATED-RELATED"/>
    <property type="match status" value="1"/>
</dbReference>
<keyword evidence="4 9" id="KW-0732">Signal</keyword>
<evidence type="ECO:0000256" key="4">
    <source>
        <dbReference type="ARBA" id="ARBA00022729"/>
    </source>
</evidence>
<protein>
    <recommendedName>
        <fullName evidence="12">Protein sleepless</fullName>
    </recommendedName>
</protein>
<name>A0A833S545_9HYME</name>
<dbReference type="Proteomes" id="UP000655588">
    <property type="component" value="Unassembled WGS sequence"/>
</dbReference>
<keyword evidence="5" id="KW-1133">Transmembrane helix</keyword>
<evidence type="ECO:0008006" key="12">
    <source>
        <dbReference type="Google" id="ProtNLM"/>
    </source>
</evidence>
<dbReference type="Pfam" id="PF17064">
    <property type="entry name" value="QVR"/>
    <property type="match status" value="1"/>
</dbReference>
<keyword evidence="2" id="KW-0336">GPI-anchor</keyword>
<evidence type="ECO:0000256" key="6">
    <source>
        <dbReference type="ARBA" id="ARBA00023136"/>
    </source>
</evidence>
<dbReference type="PANTHER" id="PTHR33562:SF18">
    <property type="entry name" value="BOUDIN-RELATED"/>
    <property type="match status" value="1"/>
</dbReference>
<keyword evidence="8" id="KW-0449">Lipoprotein</keyword>
<dbReference type="AlphaFoldDB" id="A0A833S545"/>
<evidence type="ECO:0000256" key="8">
    <source>
        <dbReference type="ARBA" id="ARBA00023288"/>
    </source>
</evidence>
<evidence type="ECO:0000256" key="9">
    <source>
        <dbReference type="SAM" id="SignalP"/>
    </source>
</evidence>
<evidence type="ECO:0000256" key="3">
    <source>
        <dbReference type="ARBA" id="ARBA00022692"/>
    </source>
</evidence>
<feature type="signal peptide" evidence="9">
    <location>
        <begin position="1"/>
        <end position="30"/>
    </location>
</feature>
<comment type="caution">
    <text evidence="10">The sequence shown here is derived from an EMBL/GenBank/DDBJ whole genome shotgun (WGS) entry which is preliminary data.</text>
</comment>
<sequence length="220" mass="24232">MGAIGGIKNLTLFAAFLLFVECGKRHTTLADKNMNQRGINGIANFSFRLVHSLKCYQCISTNNTDPFQCNEFLSSDVNITPQPCDAVFGAQYCVKHTGRFEATCLDCYQCTSEEELGCGDSNLVLSTLQPANCSHVYDARYCIKSIELYGGGIGTKRFCSARDLGNYCDYVNRQGDKLTYRTCIFSCAGDGCNPAAILKPSIAPMLLLGLFAAYKLFFTW</sequence>